<dbReference type="PANTHER" id="PTHR10642">
    <property type="entry name" value="RIBONUCLEASE H1"/>
    <property type="match status" value="1"/>
</dbReference>
<dbReference type="InterPro" id="IPR037056">
    <property type="entry name" value="RNase_H1_N_sf"/>
</dbReference>
<comment type="caution">
    <text evidence="14">The sequence shown here is derived from an EMBL/GenBank/DDBJ whole genome shotgun (WGS) entry which is preliminary data.</text>
</comment>
<name>A0A9N9NTZ6_9GLOM</name>
<dbReference type="Gene3D" id="3.30.420.10">
    <property type="entry name" value="Ribonuclease H-like superfamily/Ribonuclease H"/>
    <property type="match status" value="1"/>
</dbReference>
<dbReference type="InterPro" id="IPR002156">
    <property type="entry name" value="RNaseH_domain"/>
</dbReference>
<dbReference type="GO" id="GO:0046872">
    <property type="term" value="F:metal ion binding"/>
    <property type="evidence" value="ECO:0007669"/>
    <property type="project" value="UniProtKB-KW"/>
</dbReference>
<keyword evidence="8" id="KW-0479">Metal-binding</keyword>
<dbReference type="Pfam" id="PF01693">
    <property type="entry name" value="Cauli_VI"/>
    <property type="match status" value="1"/>
</dbReference>
<accession>A0A9N9NTZ6</accession>
<dbReference type="FunFam" id="3.40.970.10:FF:000002">
    <property type="entry name" value="Ribonuclease H"/>
    <property type="match status" value="1"/>
</dbReference>
<evidence type="ECO:0000256" key="6">
    <source>
        <dbReference type="ARBA" id="ARBA00017721"/>
    </source>
</evidence>
<evidence type="ECO:0000256" key="8">
    <source>
        <dbReference type="ARBA" id="ARBA00022723"/>
    </source>
</evidence>
<keyword evidence="15" id="KW-1185">Reference proteome</keyword>
<evidence type="ECO:0000256" key="5">
    <source>
        <dbReference type="ARBA" id="ARBA00012180"/>
    </source>
</evidence>
<dbReference type="InterPro" id="IPR011320">
    <property type="entry name" value="RNase_H1_N"/>
</dbReference>
<proteinExistence type="inferred from homology"/>
<keyword evidence="10" id="KW-0378">Hydrolase</keyword>
<comment type="catalytic activity">
    <reaction evidence="1">
        <text>Endonucleolytic cleavage to 5'-phosphomonoester.</text>
        <dbReference type="EC" id="3.1.26.4"/>
    </reaction>
</comment>
<dbReference type="GO" id="GO:0004523">
    <property type="term" value="F:RNA-DNA hybrid ribonuclease activity"/>
    <property type="evidence" value="ECO:0007669"/>
    <property type="project" value="UniProtKB-EC"/>
</dbReference>
<evidence type="ECO:0000256" key="10">
    <source>
        <dbReference type="ARBA" id="ARBA00022801"/>
    </source>
</evidence>
<dbReference type="SUPFAM" id="SSF55658">
    <property type="entry name" value="L9 N-domain-like"/>
    <property type="match status" value="1"/>
</dbReference>
<evidence type="ECO:0000259" key="12">
    <source>
        <dbReference type="Pfam" id="PF00075"/>
    </source>
</evidence>
<comment type="similarity">
    <text evidence="4">Belongs to the RNase H family.</text>
</comment>
<dbReference type="InterPro" id="IPR009027">
    <property type="entry name" value="Ribosomal_bL9/RNase_H1_N"/>
</dbReference>
<comment type="function">
    <text evidence="3">Endonuclease that specifically degrades the RNA of RNA-DNA hybrids.</text>
</comment>
<dbReference type="GO" id="GO:0003676">
    <property type="term" value="F:nucleic acid binding"/>
    <property type="evidence" value="ECO:0007669"/>
    <property type="project" value="InterPro"/>
</dbReference>
<dbReference type="SUPFAM" id="SSF53098">
    <property type="entry name" value="Ribonuclease H-like"/>
    <property type="match status" value="1"/>
</dbReference>
<evidence type="ECO:0000256" key="3">
    <source>
        <dbReference type="ARBA" id="ARBA00004065"/>
    </source>
</evidence>
<feature type="domain" description="Ribonuclease H1 N-terminal" evidence="13">
    <location>
        <begin position="12"/>
        <end position="54"/>
    </location>
</feature>
<evidence type="ECO:0000256" key="9">
    <source>
        <dbReference type="ARBA" id="ARBA00022759"/>
    </source>
</evidence>
<dbReference type="OrthoDB" id="128665at2759"/>
<gene>
    <name evidence="14" type="ORF">DERYTH_LOCUS18731</name>
</gene>
<protein>
    <recommendedName>
        <fullName evidence="6">Ribonuclease H</fullName>
        <ecNumber evidence="5">3.1.26.4</ecNumber>
    </recommendedName>
</protein>
<dbReference type="EMBL" id="CAJVPY010019404">
    <property type="protein sequence ID" value="CAG8771423.1"/>
    <property type="molecule type" value="Genomic_DNA"/>
</dbReference>
<dbReference type="AlphaFoldDB" id="A0A9N9NTZ6"/>
<dbReference type="InterPro" id="IPR050092">
    <property type="entry name" value="RNase_H"/>
</dbReference>
<dbReference type="InterPro" id="IPR036397">
    <property type="entry name" value="RNaseH_sf"/>
</dbReference>
<dbReference type="Gene3D" id="3.40.970.10">
    <property type="entry name" value="Ribonuclease H1, N-terminal domain"/>
    <property type="match status" value="1"/>
</dbReference>
<evidence type="ECO:0000256" key="11">
    <source>
        <dbReference type="ARBA" id="ARBA00022842"/>
    </source>
</evidence>
<evidence type="ECO:0000259" key="13">
    <source>
        <dbReference type="Pfam" id="PF01693"/>
    </source>
</evidence>
<organism evidence="14 15">
    <name type="scientific">Dentiscutata erythropus</name>
    <dbReference type="NCBI Taxonomy" id="1348616"/>
    <lineage>
        <taxon>Eukaryota</taxon>
        <taxon>Fungi</taxon>
        <taxon>Fungi incertae sedis</taxon>
        <taxon>Mucoromycota</taxon>
        <taxon>Glomeromycotina</taxon>
        <taxon>Glomeromycetes</taxon>
        <taxon>Diversisporales</taxon>
        <taxon>Gigasporaceae</taxon>
        <taxon>Dentiscutata</taxon>
    </lineage>
</organism>
<evidence type="ECO:0000256" key="4">
    <source>
        <dbReference type="ARBA" id="ARBA00005300"/>
    </source>
</evidence>
<evidence type="ECO:0000313" key="15">
    <source>
        <dbReference type="Proteomes" id="UP000789405"/>
    </source>
</evidence>
<dbReference type="Proteomes" id="UP000789405">
    <property type="component" value="Unassembled WGS sequence"/>
</dbReference>
<reference evidence="14" key="1">
    <citation type="submission" date="2021-06" db="EMBL/GenBank/DDBJ databases">
        <authorList>
            <person name="Kallberg Y."/>
            <person name="Tangrot J."/>
            <person name="Rosling A."/>
        </authorList>
    </citation>
    <scope>NUCLEOTIDE SEQUENCE</scope>
    <source>
        <strain evidence="14">MA453B</strain>
    </source>
</reference>
<comment type="cofactor">
    <cofactor evidence="2">
        <name>Mg(2+)</name>
        <dbReference type="ChEBI" id="CHEBI:18420"/>
    </cofactor>
</comment>
<evidence type="ECO:0000256" key="2">
    <source>
        <dbReference type="ARBA" id="ARBA00001946"/>
    </source>
</evidence>
<keyword evidence="7" id="KW-0540">Nuclease</keyword>
<dbReference type="EC" id="3.1.26.4" evidence="5"/>
<dbReference type="Pfam" id="PF00075">
    <property type="entry name" value="RNase_H"/>
    <property type="match status" value="1"/>
</dbReference>
<evidence type="ECO:0000256" key="1">
    <source>
        <dbReference type="ARBA" id="ARBA00000077"/>
    </source>
</evidence>
<feature type="domain" description="RNase H type-1" evidence="12">
    <location>
        <begin position="69"/>
        <end position="115"/>
    </location>
</feature>
<evidence type="ECO:0000313" key="14">
    <source>
        <dbReference type="EMBL" id="CAG8771423.1"/>
    </source>
</evidence>
<sequence>MSLQFYSTIEAYYAVRKGRESGIYTSWEKCQEQVNGCSGALFKKFYTRQQAENYIKIDNFDDDVLNIWTDKYPKINVDLVLRMNDLIKNRERKTYFKHVKAHSGVYGNEQADRLVFLDSQKEFWELNLEPVKGKIYFYFKKEKKNDSDNAMDSYLLEFVCILNLLEQDVNKEKLVIQTQNKNIYLILEENQIEKWLKNDWCNTNK</sequence>
<dbReference type="InterPro" id="IPR012337">
    <property type="entry name" value="RNaseH-like_sf"/>
</dbReference>
<dbReference type="GO" id="GO:0043137">
    <property type="term" value="P:DNA replication, removal of RNA primer"/>
    <property type="evidence" value="ECO:0007669"/>
    <property type="project" value="TreeGrafter"/>
</dbReference>
<evidence type="ECO:0000256" key="7">
    <source>
        <dbReference type="ARBA" id="ARBA00022722"/>
    </source>
</evidence>
<dbReference type="PANTHER" id="PTHR10642:SF26">
    <property type="entry name" value="RIBONUCLEASE H1"/>
    <property type="match status" value="1"/>
</dbReference>
<keyword evidence="11" id="KW-0460">Magnesium</keyword>
<keyword evidence="9" id="KW-0255">Endonuclease</keyword>